<dbReference type="KEGG" id="alm:AO498_12680"/>
<evidence type="ECO:0000313" key="2">
    <source>
        <dbReference type="EMBL" id="AMQ57295.1"/>
    </source>
</evidence>
<keyword evidence="1" id="KW-0732">Signal</keyword>
<reference evidence="3" key="1">
    <citation type="submission" date="2015-09" db="EMBL/GenBank/DDBJ databases">
        <title>Complete sequence of Algoriphagus sp. M8-2.</title>
        <authorList>
            <person name="Shintani M."/>
        </authorList>
    </citation>
    <scope>NUCLEOTIDE SEQUENCE [LARGE SCALE GENOMIC DNA]</scope>
    <source>
        <strain evidence="3">M8-2</strain>
    </source>
</reference>
<keyword evidence="3" id="KW-1185">Reference proteome</keyword>
<reference evidence="2 3" key="2">
    <citation type="journal article" date="2016" name="Genome Announc.">
        <title>Complete Genome Sequence of Algoriphagus sp. Strain M8-2, Isolated from a Brackish Lake.</title>
        <authorList>
            <person name="Muraguchi Y."/>
            <person name="Kushimoto K."/>
            <person name="Ohtsubo Y."/>
            <person name="Suzuki T."/>
            <person name="Dohra H."/>
            <person name="Kimbara K."/>
            <person name="Shintani M."/>
        </authorList>
    </citation>
    <scope>NUCLEOTIDE SEQUENCE [LARGE SCALE GENOMIC DNA]</scope>
    <source>
        <strain evidence="2 3">M8-2</strain>
    </source>
</reference>
<evidence type="ECO:0000313" key="3">
    <source>
        <dbReference type="Proteomes" id="UP000073816"/>
    </source>
</evidence>
<dbReference type="PATRIC" id="fig|1727163.4.peg.2649"/>
<protein>
    <recommendedName>
        <fullName evidence="4">Lipoprotein</fullName>
    </recommendedName>
</protein>
<accession>A0A142EQ90</accession>
<dbReference type="RefSeq" id="WP_067548257.1">
    <property type="nucleotide sequence ID" value="NZ_CP012836.1"/>
</dbReference>
<name>A0A142EQ90_9BACT</name>
<feature type="chain" id="PRO_5007494105" description="Lipoprotein" evidence="1">
    <location>
        <begin position="25"/>
        <end position="291"/>
    </location>
</feature>
<dbReference type="STRING" id="1727163.AO498_12680"/>
<dbReference type="AlphaFoldDB" id="A0A142EQ90"/>
<proteinExistence type="predicted"/>
<gene>
    <name evidence="2" type="ORF">AO498_12680</name>
</gene>
<sequence>MKHSFFKFLILGLVVSLTGFWSCSGDVDPDGRNGEINCDDLDYGDTLVFIRPGQNYSIAPLNSATGKYSSTPDGLALNTDTGVIDVNASETGLKYKISFTPTGSTQVCETFLTIGGVNYLDGVFIINQNQLFVSPVYNGNPDLLLPCPDDDGTGAGSGDDNSCDFDAENPTGELLEDLGFEIDSKGVIDLEETIDNGTFGTIPVNGTILDVEMYYKINDESALALNKIPLRFFYYAKLSDVPKEVLDDIEEKRNLINESTNDKNSNFRISNTVRPPRKPRPPYIVIVASLQ</sequence>
<dbReference type="Proteomes" id="UP000073816">
    <property type="component" value="Chromosome"/>
</dbReference>
<feature type="signal peptide" evidence="1">
    <location>
        <begin position="1"/>
        <end position="24"/>
    </location>
</feature>
<dbReference type="OrthoDB" id="789752at2"/>
<dbReference type="EMBL" id="CP012836">
    <property type="protein sequence ID" value="AMQ57295.1"/>
    <property type="molecule type" value="Genomic_DNA"/>
</dbReference>
<evidence type="ECO:0000256" key="1">
    <source>
        <dbReference type="SAM" id="SignalP"/>
    </source>
</evidence>
<evidence type="ECO:0008006" key="4">
    <source>
        <dbReference type="Google" id="ProtNLM"/>
    </source>
</evidence>
<organism evidence="2 3">
    <name type="scientific">Algoriphagus sanaruensis</name>
    <dbReference type="NCBI Taxonomy" id="1727163"/>
    <lineage>
        <taxon>Bacteria</taxon>
        <taxon>Pseudomonadati</taxon>
        <taxon>Bacteroidota</taxon>
        <taxon>Cytophagia</taxon>
        <taxon>Cytophagales</taxon>
        <taxon>Cyclobacteriaceae</taxon>
        <taxon>Algoriphagus</taxon>
    </lineage>
</organism>